<name>A0A081C591_VECG1</name>
<dbReference type="Gene3D" id="3.30.700.20">
    <property type="entry name" value="Hypothetical protein ph0010, domain 1"/>
    <property type="match status" value="1"/>
</dbReference>
<dbReference type="PANTHER" id="PTHR13016:SF0">
    <property type="entry name" value="AMME SYNDROME CANDIDATE GENE 1 PROTEIN"/>
    <property type="match status" value="1"/>
</dbReference>
<dbReference type="PANTHER" id="PTHR13016">
    <property type="entry name" value="AMMECR1 HOMOLOG"/>
    <property type="match status" value="1"/>
</dbReference>
<dbReference type="Pfam" id="PF01871">
    <property type="entry name" value="AMMECR1"/>
    <property type="match status" value="1"/>
</dbReference>
<dbReference type="Proteomes" id="UP000030661">
    <property type="component" value="Unassembled WGS sequence"/>
</dbReference>
<gene>
    <name evidence="2" type="ORF">U27_06731</name>
</gene>
<feature type="domain" description="AMMECR1" evidence="1">
    <location>
        <begin position="10"/>
        <end position="187"/>
    </location>
</feature>
<dbReference type="InterPro" id="IPR002733">
    <property type="entry name" value="AMMECR1_domain"/>
</dbReference>
<organism evidence="2">
    <name type="scientific">Vecturithrix granuli</name>
    <dbReference type="NCBI Taxonomy" id="1499967"/>
    <lineage>
        <taxon>Bacteria</taxon>
        <taxon>Candidatus Moduliflexota</taxon>
        <taxon>Candidatus Vecturitrichia</taxon>
        <taxon>Candidatus Vecturitrichales</taxon>
        <taxon>Candidatus Vecturitrichaceae</taxon>
        <taxon>Candidatus Vecturithrix</taxon>
    </lineage>
</organism>
<dbReference type="InterPro" id="IPR023473">
    <property type="entry name" value="AMMECR1"/>
</dbReference>
<dbReference type="InterPro" id="IPR027623">
    <property type="entry name" value="AmmeMemoSam_A"/>
</dbReference>
<dbReference type="EMBL" id="DF820470">
    <property type="protein sequence ID" value="GAK59746.1"/>
    <property type="molecule type" value="Genomic_DNA"/>
</dbReference>
<evidence type="ECO:0000313" key="3">
    <source>
        <dbReference type="Proteomes" id="UP000030661"/>
    </source>
</evidence>
<evidence type="ECO:0000259" key="1">
    <source>
        <dbReference type="PROSITE" id="PS51112"/>
    </source>
</evidence>
<dbReference type="AlphaFoldDB" id="A0A081C591"/>
<sequence length="187" mass="21279">MSEMSELSPELQQKLLRIARETMEEYIRHHTIPEFSVEEPELTQKCGAFVTIKSSQRLRGCIGYVEGFKPLYQTVIDMAIAASTQDPRFEPVREQELSDLHLEISVMSPLRKIADPQEVVVGVHGILIKRGPRSGLLLPQVATEYHWDRQTFLEHTCLKAGLPRNAWKDPDVEILVFSAQVFHEATG</sequence>
<dbReference type="InterPro" id="IPR027485">
    <property type="entry name" value="AMMECR1_N"/>
</dbReference>
<keyword evidence="3" id="KW-1185">Reference proteome</keyword>
<proteinExistence type="inferred from homology"/>
<dbReference type="Gene3D" id="3.30.1490.150">
    <property type="entry name" value="Hypothetical protein ph0010, domain 2"/>
    <property type="match status" value="1"/>
</dbReference>
<dbReference type="InterPro" id="IPR023472">
    <property type="entry name" value="Uncharacterised_MJ0810"/>
</dbReference>
<dbReference type="HAMAP" id="MF_00645">
    <property type="entry name" value="AMMECR1"/>
    <property type="match status" value="1"/>
</dbReference>
<evidence type="ECO:0000313" key="2">
    <source>
        <dbReference type="EMBL" id="GAK59746.1"/>
    </source>
</evidence>
<dbReference type="InterPro" id="IPR036071">
    <property type="entry name" value="AMMECR1_dom_sf"/>
</dbReference>
<reference evidence="2" key="1">
    <citation type="journal article" date="2015" name="PeerJ">
        <title>First genomic representation of candidate bacterial phylum KSB3 points to enhanced environmental sensing as a trigger of wastewater bulking.</title>
        <authorList>
            <person name="Sekiguchi Y."/>
            <person name="Ohashi A."/>
            <person name="Parks D.H."/>
            <person name="Yamauchi T."/>
            <person name="Tyson G.W."/>
            <person name="Hugenholtz P."/>
        </authorList>
    </citation>
    <scope>NUCLEOTIDE SEQUENCE [LARGE SCALE GENOMIC DNA]</scope>
</reference>
<dbReference type="NCBIfam" id="TIGR04335">
    <property type="entry name" value="AmmeMemoSam_A"/>
    <property type="match status" value="1"/>
</dbReference>
<dbReference type="NCBIfam" id="TIGR00296">
    <property type="entry name" value="TIGR00296 family protein"/>
    <property type="match status" value="1"/>
</dbReference>
<dbReference type="STRING" id="1499967.U27_06731"/>
<accession>A0A081C591</accession>
<dbReference type="PROSITE" id="PS51112">
    <property type="entry name" value="AMMECR1"/>
    <property type="match status" value="1"/>
</dbReference>
<dbReference type="HOGENOM" id="CLU_095686_1_1_0"/>
<protein>
    <submittedName>
        <fullName evidence="2">AMMECR1 domain protein</fullName>
    </submittedName>
</protein>
<dbReference type="SUPFAM" id="SSF143447">
    <property type="entry name" value="AMMECR1-like"/>
    <property type="match status" value="1"/>
</dbReference>
<dbReference type="eggNOG" id="COG2078">
    <property type="taxonomic scope" value="Bacteria"/>
</dbReference>